<protein>
    <submittedName>
        <fullName evidence="1">Uncharacterized protein</fullName>
    </submittedName>
</protein>
<evidence type="ECO:0000313" key="2">
    <source>
        <dbReference type="Proteomes" id="UP000191901"/>
    </source>
</evidence>
<sequence length="48" mass="5521">MESFHARFYPVKYPSGSVQYRCHLFSPIPMLETACVLSNRPLLGAIHR</sequence>
<evidence type="ECO:0000313" key="1">
    <source>
        <dbReference type="EMBL" id="ASC72558.1"/>
    </source>
</evidence>
<dbReference type="AlphaFoldDB" id="A0A1Z3HQI5"/>
<proteinExistence type="predicted"/>
<keyword evidence="2" id="KW-1185">Reference proteome</keyword>
<dbReference type="KEGG" id="hhg:XM38_035160"/>
<accession>A0A1Z3HQI5</accession>
<organism evidence="1 2">
    <name type="scientific">Halomicronema hongdechloris C2206</name>
    <dbReference type="NCBI Taxonomy" id="1641165"/>
    <lineage>
        <taxon>Bacteria</taxon>
        <taxon>Bacillati</taxon>
        <taxon>Cyanobacteriota</taxon>
        <taxon>Cyanophyceae</taxon>
        <taxon>Nodosilineales</taxon>
        <taxon>Nodosilineaceae</taxon>
        <taxon>Halomicronema</taxon>
    </lineage>
</organism>
<gene>
    <name evidence="1" type="ORF">XM38_035160</name>
</gene>
<name>A0A1Z3HQI5_9CYAN</name>
<dbReference type="Proteomes" id="UP000191901">
    <property type="component" value="Chromosome"/>
</dbReference>
<reference evidence="1 2" key="1">
    <citation type="journal article" date="2016" name="Biochim. Biophys. Acta">
        <title>Characterization of red-shifted phycobilisomes isolated from the chlorophyll f-containing cyanobacterium Halomicronema hongdechloris.</title>
        <authorList>
            <person name="Li Y."/>
            <person name="Lin Y."/>
            <person name="Garvey C.J."/>
            <person name="Birch D."/>
            <person name="Corkery R.W."/>
            <person name="Loughlin P.C."/>
            <person name="Scheer H."/>
            <person name="Willows R.D."/>
            <person name="Chen M."/>
        </authorList>
    </citation>
    <scope>NUCLEOTIDE SEQUENCE [LARGE SCALE GENOMIC DNA]</scope>
    <source>
        <strain evidence="1 2">C2206</strain>
    </source>
</reference>
<dbReference type="EMBL" id="CP021983">
    <property type="protein sequence ID" value="ASC72558.1"/>
    <property type="molecule type" value="Genomic_DNA"/>
</dbReference>